<dbReference type="Proteomes" id="UP000824225">
    <property type="component" value="Unassembled WGS sequence"/>
</dbReference>
<name>A0A9D2HEV4_9BACT</name>
<organism evidence="1 2">
    <name type="scientific">Candidatus Mailhella merdigallinarum</name>
    <dbReference type="NCBI Taxonomy" id="2838658"/>
    <lineage>
        <taxon>Bacteria</taxon>
        <taxon>Pseudomonadati</taxon>
        <taxon>Thermodesulfobacteriota</taxon>
        <taxon>Desulfovibrionia</taxon>
        <taxon>Desulfovibrionales</taxon>
        <taxon>Desulfovibrionaceae</taxon>
        <taxon>Mailhella</taxon>
    </lineage>
</organism>
<dbReference type="AlphaFoldDB" id="A0A9D2HEV4"/>
<proteinExistence type="predicted"/>
<dbReference type="Pfam" id="PF23982">
    <property type="entry name" value="XM1_gp53_minor_capsid"/>
    <property type="match status" value="1"/>
</dbReference>
<dbReference type="InterPro" id="IPR056914">
    <property type="entry name" value="Gp53-like"/>
</dbReference>
<accession>A0A9D2HEV4</accession>
<reference evidence="1" key="1">
    <citation type="journal article" date="2021" name="PeerJ">
        <title>Extensive microbial diversity within the chicken gut microbiome revealed by metagenomics and culture.</title>
        <authorList>
            <person name="Gilroy R."/>
            <person name="Ravi A."/>
            <person name="Getino M."/>
            <person name="Pursley I."/>
            <person name="Horton D.L."/>
            <person name="Alikhan N.F."/>
            <person name="Baker D."/>
            <person name="Gharbi K."/>
            <person name="Hall N."/>
            <person name="Watson M."/>
            <person name="Adriaenssens E.M."/>
            <person name="Foster-Nyarko E."/>
            <person name="Jarju S."/>
            <person name="Secka A."/>
            <person name="Antonio M."/>
            <person name="Oren A."/>
            <person name="Chaudhuri R.R."/>
            <person name="La Ragione R."/>
            <person name="Hildebrand F."/>
            <person name="Pallen M.J."/>
        </authorList>
    </citation>
    <scope>NUCLEOTIDE SEQUENCE</scope>
    <source>
        <strain evidence="1">CHK186-16707</strain>
    </source>
</reference>
<evidence type="ECO:0000313" key="1">
    <source>
        <dbReference type="EMBL" id="HJA08906.1"/>
    </source>
</evidence>
<protein>
    <submittedName>
        <fullName evidence="1">Uncharacterized protein</fullName>
    </submittedName>
</protein>
<reference evidence="1" key="2">
    <citation type="submission" date="2021-04" db="EMBL/GenBank/DDBJ databases">
        <authorList>
            <person name="Gilroy R."/>
        </authorList>
    </citation>
    <scope>NUCLEOTIDE SEQUENCE</scope>
    <source>
        <strain evidence="1">CHK186-16707</strain>
    </source>
</reference>
<evidence type="ECO:0000313" key="2">
    <source>
        <dbReference type="Proteomes" id="UP000824225"/>
    </source>
</evidence>
<sequence length="154" mass="15739">MQSKVLSTLPEGVPGSPATLNPMVHTVHNPLAEGAGVTVGNFVWRGTDPIRQVKVGGTGAPLGLAERNLVYARCQNVDSLGLLEGETVTVVTHGDMYVTTTTAATIGQKVFAVLATGAIATGAAEASIEGAVETDWVVESAGSAGDTIIISHWS</sequence>
<comment type="caution">
    <text evidence="1">The sequence shown here is derived from an EMBL/GenBank/DDBJ whole genome shotgun (WGS) entry which is preliminary data.</text>
</comment>
<gene>
    <name evidence="1" type="ORF">H9962_06930</name>
</gene>
<dbReference type="EMBL" id="DXAN01000023">
    <property type="protein sequence ID" value="HJA08906.1"/>
    <property type="molecule type" value="Genomic_DNA"/>
</dbReference>